<dbReference type="AlphaFoldDB" id="A0A445MKB4"/>
<feature type="compositionally biased region" description="Pro residues" evidence="1">
    <location>
        <begin position="53"/>
        <end position="64"/>
    </location>
</feature>
<evidence type="ECO:0000313" key="2">
    <source>
        <dbReference type="EMBL" id="RZR74722.1"/>
    </source>
</evidence>
<dbReference type="EMBL" id="KV876357">
    <property type="protein sequence ID" value="RZR74722.1"/>
    <property type="molecule type" value="Genomic_DNA"/>
</dbReference>
<dbReference type="Proteomes" id="UP000290560">
    <property type="component" value="Unassembled WGS sequence"/>
</dbReference>
<evidence type="ECO:0000256" key="1">
    <source>
        <dbReference type="SAM" id="MobiDB-lite"/>
    </source>
</evidence>
<reference evidence="2" key="1">
    <citation type="journal article" date="2018" name="Data Brief">
        <title>Genome sequence data from 17 accessions of Ensete ventricosum, a staple food crop for millions in Ethiopia.</title>
        <authorList>
            <person name="Yemataw Z."/>
            <person name="Muzemil S."/>
            <person name="Ambachew D."/>
            <person name="Tripathi L."/>
            <person name="Tesfaye K."/>
            <person name="Chala A."/>
            <person name="Farbos A."/>
            <person name="O'Neill P."/>
            <person name="Moore K."/>
            <person name="Grant M."/>
            <person name="Studholme D.J."/>
        </authorList>
    </citation>
    <scope>NUCLEOTIDE SEQUENCE [LARGE SCALE GENOMIC DNA]</scope>
    <source>
        <tissue evidence="2">Leaf</tissue>
    </source>
</reference>
<proteinExistence type="predicted"/>
<gene>
    <name evidence="2" type="ORF">BHM03_00041728</name>
</gene>
<sequence length="129" mass="13868">MNAIGGAVRSLILCRASIPHSDSITVRRLRLPMATRISKPHASSRQHNLHRPTPFPKADGPPPLDRTSPRRAPPNPIATVPHPFTILPLGYTEPDAVFPRLGADATSSPPSFGFYGERGDAFGLGPHVP</sequence>
<feature type="region of interest" description="Disordered" evidence="1">
    <location>
        <begin position="35"/>
        <end position="79"/>
    </location>
</feature>
<feature type="compositionally biased region" description="Basic residues" evidence="1">
    <location>
        <begin position="38"/>
        <end position="50"/>
    </location>
</feature>
<protein>
    <submittedName>
        <fullName evidence="2">Uncharacterized protein</fullName>
    </submittedName>
</protein>
<accession>A0A445MKB4</accession>
<name>A0A445MKB4_ENSVE</name>
<organism evidence="2">
    <name type="scientific">Ensete ventricosum</name>
    <name type="common">Abyssinian banana</name>
    <name type="synonym">Musa ensete</name>
    <dbReference type="NCBI Taxonomy" id="4639"/>
    <lineage>
        <taxon>Eukaryota</taxon>
        <taxon>Viridiplantae</taxon>
        <taxon>Streptophyta</taxon>
        <taxon>Embryophyta</taxon>
        <taxon>Tracheophyta</taxon>
        <taxon>Spermatophyta</taxon>
        <taxon>Magnoliopsida</taxon>
        <taxon>Liliopsida</taxon>
        <taxon>Zingiberales</taxon>
        <taxon>Musaceae</taxon>
        <taxon>Ensete</taxon>
    </lineage>
</organism>